<dbReference type="OrthoDB" id="9777352at2"/>
<reference evidence="7 9" key="1">
    <citation type="submission" date="2017-09" db="EMBL/GenBank/DDBJ databases">
        <title>The diverse metabolic capabilities of V. boronicumulans make it an excellent choice for continued studies on novel biodegradation.</title>
        <authorList>
            <person name="Sun S."/>
        </authorList>
    </citation>
    <scope>NUCLEOTIDE SEQUENCE [LARGE SCALE GENOMIC DNA]</scope>
    <source>
        <strain evidence="7 9">J1</strain>
    </source>
</reference>
<dbReference type="InterPro" id="IPR028082">
    <property type="entry name" value="Peripla_BP_I"/>
</dbReference>
<keyword evidence="3 5" id="KW-0732">Signal</keyword>
<dbReference type="EMBL" id="JAUSRR010000010">
    <property type="protein sequence ID" value="MDP9926347.1"/>
    <property type="molecule type" value="Genomic_DNA"/>
</dbReference>
<dbReference type="PRINTS" id="PR00337">
    <property type="entry name" value="LEUILEVALBP"/>
</dbReference>
<dbReference type="RefSeq" id="WP_062477357.1">
    <property type="nucleotide sequence ID" value="NZ_BKDH01000005.1"/>
</dbReference>
<dbReference type="Gene3D" id="3.40.50.2300">
    <property type="match status" value="2"/>
</dbReference>
<reference evidence="8" key="2">
    <citation type="submission" date="2023-07" db="EMBL/GenBank/DDBJ databases">
        <title>Sorghum-associated microbial communities from plants grown in Nebraska, USA.</title>
        <authorList>
            <person name="Schachtman D."/>
        </authorList>
    </citation>
    <scope>NUCLEOTIDE SEQUENCE</scope>
    <source>
        <strain evidence="8">DS2795</strain>
    </source>
</reference>
<evidence type="ECO:0000256" key="2">
    <source>
        <dbReference type="ARBA" id="ARBA00022448"/>
    </source>
</evidence>
<comment type="similarity">
    <text evidence="1">Belongs to the leucine-binding protein family.</text>
</comment>
<keyword evidence="2" id="KW-0813">Transport</keyword>
<sequence>MTKKKVAGSRHALGVAALLALCAMGASAQIVIGQTAGMTGSVAASVNETIGGAQLVIDAANAQGGIHGEKIEVIRMDDAFDVKRAGDNARVLIEDKKVLALFMSRGTPHSQAIIPYLDKNEVALIGPSTGAMVLHKPLQKHVFNVRATYQREAEKAVQHLLTIGLTRIAVVHVTDSFGADALQGAMNGFTKGKAQPIATVPADREKPDYKTIVPAIMKADAQAVVWIGSGVAVVDGIKALRAAGSAAQVVTLSNNASSGFIKQLGDASRGVIVTQVFPSERSMGQPMVKEALTLARAKGQGELSPAALEGFASAKVLVEALRRAGPKPTRAKVLAALESLKGYDLGGGLEVSYSPQDHSGIDFADLAIISEGRFKR</sequence>
<evidence type="ECO:0000313" key="7">
    <source>
        <dbReference type="EMBL" id="ATA56847.1"/>
    </source>
</evidence>
<evidence type="ECO:0000256" key="3">
    <source>
        <dbReference type="ARBA" id="ARBA00022729"/>
    </source>
</evidence>
<evidence type="ECO:0000256" key="1">
    <source>
        <dbReference type="ARBA" id="ARBA00010062"/>
    </source>
</evidence>
<dbReference type="InterPro" id="IPR028081">
    <property type="entry name" value="Leu-bd"/>
</dbReference>
<dbReference type="SUPFAM" id="SSF53822">
    <property type="entry name" value="Periplasmic binding protein-like I"/>
    <property type="match status" value="1"/>
</dbReference>
<name>A0A1E7TYU3_9BURK</name>
<evidence type="ECO:0000313" key="8">
    <source>
        <dbReference type="EMBL" id="MDP9926347.1"/>
    </source>
</evidence>
<dbReference type="PANTHER" id="PTHR47235:SF1">
    <property type="entry name" value="BLR6548 PROTEIN"/>
    <property type="match status" value="1"/>
</dbReference>
<dbReference type="GO" id="GO:0006865">
    <property type="term" value="P:amino acid transport"/>
    <property type="evidence" value="ECO:0007669"/>
    <property type="project" value="UniProtKB-KW"/>
</dbReference>
<keyword evidence="4" id="KW-0029">Amino-acid transport</keyword>
<protein>
    <submittedName>
        <fullName evidence="8">ABC-type branched-subunit amino acid transport system substrate-binding protein</fullName>
    </submittedName>
    <submittedName>
        <fullName evidence="7">Amino acid ABC transporter substrate-binding protein</fullName>
    </submittedName>
</protein>
<feature type="signal peptide" evidence="5">
    <location>
        <begin position="1"/>
        <end position="28"/>
    </location>
</feature>
<feature type="domain" description="Leucine-binding protein" evidence="6">
    <location>
        <begin position="30"/>
        <end position="361"/>
    </location>
</feature>
<dbReference type="InterPro" id="IPR000709">
    <property type="entry name" value="Leu_Ile_Val-bd"/>
</dbReference>
<dbReference type="PANTHER" id="PTHR47235">
    <property type="entry name" value="BLR6548 PROTEIN"/>
    <property type="match status" value="1"/>
</dbReference>
<dbReference type="STRING" id="436515.GCA_001752345_05986"/>
<evidence type="ECO:0000259" key="6">
    <source>
        <dbReference type="Pfam" id="PF13458"/>
    </source>
</evidence>
<feature type="chain" id="PRO_5014269059" evidence="5">
    <location>
        <begin position="29"/>
        <end position="376"/>
    </location>
</feature>
<accession>A0A1E7TYU3</accession>
<proteinExistence type="inferred from homology"/>
<dbReference type="Proteomes" id="UP000217154">
    <property type="component" value="Chromosome"/>
</dbReference>
<dbReference type="AlphaFoldDB" id="A0A1E7TYU3"/>
<dbReference type="Pfam" id="PF13458">
    <property type="entry name" value="Peripla_BP_6"/>
    <property type="match status" value="1"/>
</dbReference>
<dbReference type="GeneID" id="82272005"/>
<dbReference type="KEGG" id="vbo:CKY39_29210"/>
<evidence type="ECO:0000313" key="9">
    <source>
        <dbReference type="Proteomes" id="UP000217154"/>
    </source>
</evidence>
<dbReference type="CDD" id="cd06326">
    <property type="entry name" value="PBP1_ABC_ligand_binding-like"/>
    <property type="match status" value="1"/>
</dbReference>
<evidence type="ECO:0000256" key="4">
    <source>
        <dbReference type="ARBA" id="ARBA00022970"/>
    </source>
</evidence>
<gene>
    <name evidence="7" type="ORF">CKY39_29210</name>
    <name evidence="8" type="ORF">J2W25_005394</name>
</gene>
<dbReference type="EMBL" id="CP023284">
    <property type="protein sequence ID" value="ATA56847.1"/>
    <property type="molecule type" value="Genomic_DNA"/>
</dbReference>
<dbReference type="Proteomes" id="UP001244295">
    <property type="component" value="Unassembled WGS sequence"/>
</dbReference>
<evidence type="ECO:0000256" key="5">
    <source>
        <dbReference type="SAM" id="SignalP"/>
    </source>
</evidence>
<organism evidence="7 9">
    <name type="scientific">Variovorax boronicumulans</name>
    <dbReference type="NCBI Taxonomy" id="436515"/>
    <lineage>
        <taxon>Bacteria</taxon>
        <taxon>Pseudomonadati</taxon>
        <taxon>Pseudomonadota</taxon>
        <taxon>Betaproteobacteria</taxon>
        <taxon>Burkholderiales</taxon>
        <taxon>Comamonadaceae</taxon>
        <taxon>Variovorax</taxon>
    </lineage>
</organism>